<feature type="domain" description="Carrier" evidence="1">
    <location>
        <begin position="7"/>
        <end position="90"/>
    </location>
</feature>
<dbReference type="Pfam" id="PF00550">
    <property type="entry name" value="PP-binding"/>
    <property type="match status" value="1"/>
</dbReference>
<dbReference type="Proteomes" id="UP000595046">
    <property type="component" value="Chromosome"/>
</dbReference>
<dbReference type="KEGG" id="sbat:G4Z16_14255"/>
<evidence type="ECO:0000313" key="2">
    <source>
        <dbReference type="EMBL" id="QPP07356.1"/>
    </source>
</evidence>
<reference evidence="3" key="1">
    <citation type="submission" date="2020-02" db="EMBL/GenBank/DDBJ databases">
        <title>Streptomyces sp. ASO4wet.</title>
        <authorList>
            <person name="Risdian C."/>
            <person name="Landwehr W."/>
            <person name="Schupp P."/>
            <person name="Wink J."/>
        </authorList>
    </citation>
    <scope>NUCLEOTIDE SEQUENCE [LARGE SCALE GENOMIC DNA]</scope>
    <source>
        <strain evidence="3">ASO4wet</strain>
    </source>
</reference>
<gene>
    <name evidence="2" type="ORF">G4Z16_14255</name>
</gene>
<dbReference type="InterPro" id="IPR009081">
    <property type="entry name" value="PP-bd_ACP"/>
</dbReference>
<dbReference type="AlphaFoldDB" id="A0A7T1T6M2"/>
<dbReference type="InterPro" id="IPR036736">
    <property type="entry name" value="ACP-like_sf"/>
</dbReference>
<dbReference type="Gene3D" id="1.10.1200.10">
    <property type="entry name" value="ACP-like"/>
    <property type="match status" value="1"/>
</dbReference>
<proteinExistence type="predicted"/>
<name>A0A7T1T6M2_9ACTN</name>
<protein>
    <submittedName>
        <fullName evidence="2">Acyl carrier protein</fullName>
    </submittedName>
</protein>
<evidence type="ECO:0000313" key="3">
    <source>
        <dbReference type="Proteomes" id="UP000595046"/>
    </source>
</evidence>
<organism evidence="2 3">
    <name type="scientific">Streptomyces bathyalis</name>
    <dbReference type="NCBI Taxonomy" id="2710756"/>
    <lineage>
        <taxon>Bacteria</taxon>
        <taxon>Bacillati</taxon>
        <taxon>Actinomycetota</taxon>
        <taxon>Actinomycetes</taxon>
        <taxon>Kitasatosporales</taxon>
        <taxon>Streptomycetaceae</taxon>
        <taxon>Streptomyces</taxon>
    </lineage>
</organism>
<sequence length="100" mass="11130">MSNRTIPAYDETLSRVREVLGELLGDGPKSAGEDQPLTEALGDRYDSLAALECVSRVENAFGIEVDFVAHDVRYSFATLRRIAEFVRGELEDRAVLENRA</sequence>
<accession>A0A7T1T6M2</accession>
<dbReference type="SUPFAM" id="SSF47336">
    <property type="entry name" value="ACP-like"/>
    <property type="match status" value="1"/>
</dbReference>
<dbReference type="EMBL" id="CP048882">
    <property type="protein sequence ID" value="QPP07356.1"/>
    <property type="molecule type" value="Genomic_DNA"/>
</dbReference>
<keyword evidence="3" id="KW-1185">Reference proteome</keyword>
<dbReference type="RefSeq" id="WP_197351145.1">
    <property type="nucleotide sequence ID" value="NZ_CP048882.1"/>
</dbReference>
<evidence type="ECO:0000259" key="1">
    <source>
        <dbReference type="PROSITE" id="PS50075"/>
    </source>
</evidence>
<dbReference type="PROSITE" id="PS50075">
    <property type="entry name" value="CARRIER"/>
    <property type="match status" value="1"/>
</dbReference>